<keyword evidence="4" id="KW-0210">Decarboxylase</keyword>
<name>A0A813W497_9BILA</name>
<sequence length="96" mass="11233">MFNVVHELLAVCKEMVDFIADYLSNIRDRRVYPNVKPGYMRQLIAEDAPTQGEKWEIIFEDIERVIMPGITHWQSPHMHAYFPALNSYPSLLGVRI</sequence>
<dbReference type="PANTHER" id="PTHR11999:SF68">
    <property type="entry name" value="HISTIDINE DECARBOXYLASE"/>
    <property type="match status" value="1"/>
</dbReference>
<evidence type="ECO:0000313" key="8">
    <source>
        <dbReference type="EMBL" id="CAF3643144.1"/>
    </source>
</evidence>
<dbReference type="InterPro" id="IPR015424">
    <property type="entry name" value="PyrdxlP-dep_Trfase"/>
</dbReference>
<keyword evidence="9" id="KW-1185">Reference proteome</keyword>
<organism evidence="7 9">
    <name type="scientific">Didymodactylos carnosus</name>
    <dbReference type="NCBI Taxonomy" id="1234261"/>
    <lineage>
        <taxon>Eukaryota</taxon>
        <taxon>Metazoa</taxon>
        <taxon>Spiralia</taxon>
        <taxon>Gnathifera</taxon>
        <taxon>Rotifera</taxon>
        <taxon>Eurotatoria</taxon>
        <taxon>Bdelloidea</taxon>
        <taxon>Philodinida</taxon>
        <taxon>Philodinidae</taxon>
        <taxon>Didymodactylos</taxon>
    </lineage>
</organism>
<comment type="caution">
    <text evidence="7">The sequence shown here is derived from an EMBL/GenBank/DDBJ whole genome shotgun (WGS) entry which is preliminary data.</text>
</comment>
<dbReference type="PANTHER" id="PTHR11999">
    <property type="entry name" value="GROUP II PYRIDOXAL-5-PHOSPHATE DECARBOXYLASE"/>
    <property type="match status" value="1"/>
</dbReference>
<evidence type="ECO:0000313" key="9">
    <source>
        <dbReference type="Proteomes" id="UP000663829"/>
    </source>
</evidence>
<dbReference type="FunFam" id="1.20.1340.10:FF:000001">
    <property type="entry name" value="Histidine decarboxylase"/>
    <property type="match status" value="1"/>
</dbReference>
<evidence type="ECO:0000256" key="4">
    <source>
        <dbReference type="ARBA" id="ARBA00022793"/>
    </source>
</evidence>
<dbReference type="SUPFAM" id="SSF53383">
    <property type="entry name" value="PLP-dependent transferases"/>
    <property type="match status" value="1"/>
</dbReference>
<evidence type="ECO:0000256" key="3">
    <source>
        <dbReference type="ARBA" id="ARBA00012320"/>
    </source>
</evidence>
<dbReference type="Proteomes" id="UP000681722">
    <property type="component" value="Unassembled WGS sequence"/>
</dbReference>
<evidence type="ECO:0000256" key="1">
    <source>
        <dbReference type="ARBA" id="ARBA00001933"/>
    </source>
</evidence>
<reference evidence="7" key="1">
    <citation type="submission" date="2021-02" db="EMBL/GenBank/DDBJ databases">
        <authorList>
            <person name="Nowell W R."/>
        </authorList>
    </citation>
    <scope>NUCLEOTIDE SEQUENCE</scope>
</reference>
<comment type="subunit">
    <text evidence="2">Homodimer.</text>
</comment>
<evidence type="ECO:0000256" key="5">
    <source>
        <dbReference type="ARBA" id="ARBA00022898"/>
    </source>
</evidence>
<protein>
    <recommendedName>
        <fullName evidence="6">Histidine decarboxylase</fullName>
        <ecNumber evidence="3">4.1.1.22</ecNumber>
    </recommendedName>
</protein>
<dbReference type="GO" id="GO:0001694">
    <property type="term" value="P:histamine biosynthetic process"/>
    <property type="evidence" value="ECO:0007669"/>
    <property type="project" value="TreeGrafter"/>
</dbReference>
<accession>A0A813W497</accession>
<dbReference type="AlphaFoldDB" id="A0A813W497"/>
<dbReference type="InterPro" id="IPR002129">
    <property type="entry name" value="PyrdxlP-dep_de-COase"/>
</dbReference>
<comment type="cofactor">
    <cofactor evidence="1">
        <name>pyridoxal 5'-phosphate</name>
        <dbReference type="ChEBI" id="CHEBI:597326"/>
    </cofactor>
</comment>
<dbReference type="GO" id="GO:0030170">
    <property type="term" value="F:pyridoxal phosphate binding"/>
    <property type="evidence" value="ECO:0007669"/>
    <property type="project" value="InterPro"/>
</dbReference>
<dbReference type="Gene3D" id="1.20.1340.10">
    <property type="entry name" value="dopa decarboxylase, N-terminal domain"/>
    <property type="match status" value="1"/>
</dbReference>
<evidence type="ECO:0000313" key="7">
    <source>
        <dbReference type="EMBL" id="CAF0855392.1"/>
    </source>
</evidence>
<dbReference type="OrthoDB" id="639767at2759"/>
<dbReference type="EMBL" id="CAJOBC010000963">
    <property type="protein sequence ID" value="CAF3643144.1"/>
    <property type="molecule type" value="Genomic_DNA"/>
</dbReference>
<proteinExistence type="predicted"/>
<dbReference type="GO" id="GO:0005737">
    <property type="term" value="C:cytoplasm"/>
    <property type="evidence" value="ECO:0007669"/>
    <property type="project" value="TreeGrafter"/>
</dbReference>
<keyword evidence="5" id="KW-0663">Pyridoxal phosphate</keyword>
<evidence type="ECO:0000256" key="6">
    <source>
        <dbReference type="ARBA" id="ARBA00039946"/>
    </source>
</evidence>
<keyword evidence="4" id="KW-0456">Lyase</keyword>
<dbReference type="PRINTS" id="PR00800">
    <property type="entry name" value="YHDCRBOXLASE"/>
</dbReference>
<dbReference type="EC" id="4.1.1.22" evidence="3"/>
<evidence type="ECO:0000256" key="2">
    <source>
        <dbReference type="ARBA" id="ARBA00011738"/>
    </source>
</evidence>
<dbReference type="GO" id="GO:0006548">
    <property type="term" value="P:L-histidine catabolic process"/>
    <property type="evidence" value="ECO:0007669"/>
    <property type="project" value="TreeGrafter"/>
</dbReference>
<dbReference type="Proteomes" id="UP000663829">
    <property type="component" value="Unassembled WGS sequence"/>
</dbReference>
<dbReference type="EMBL" id="CAJNOQ010000963">
    <property type="protein sequence ID" value="CAF0855392.1"/>
    <property type="molecule type" value="Genomic_DNA"/>
</dbReference>
<dbReference type="GO" id="GO:0004398">
    <property type="term" value="F:histidine decarboxylase activity"/>
    <property type="evidence" value="ECO:0007669"/>
    <property type="project" value="UniProtKB-EC"/>
</dbReference>
<dbReference type="GO" id="GO:0042423">
    <property type="term" value="P:catecholamine biosynthetic process"/>
    <property type="evidence" value="ECO:0007669"/>
    <property type="project" value="UniProtKB-KW"/>
</dbReference>
<gene>
    <name evidence="7" type="ORF">GPM918_LOCUS6300</name>
    <name evidence="8" type="ORF">SRO942_LOCUS6300</name>
</gene>
<dbReference type="Pfam" id="PF00282">
    <property type="entry name" value="Pyridoxal_deC"/>
    <property type="match status" value="1"/>
</dbReference>
<dbReference type="InterPro" id="IPR010977">
    <property type="entry name" value="Aromatic_deC"/>
</dbReference>